<protein>
    <submittedName>
        <fullName evidence="1">Uncharacterized protein</fullName>
    </submittedName>
</protein>
<reference evidence="1 3" key="1">
    <citation type="journal article" date="2016" name="Mol. Biol. Evol.">
        <title>Genome-Wide Survey of Gut Fungi (Harpellales) Reveals the First Horizontally Transferred Ubiquitin Gene from a Mosquito Host.</title>
        <authorList>
            <person name="Wang Y."/>
            <person name="White M.M."/>
            <person name="Kvist S."/>
            <person name="Moncalvo J.M."/>
        </authorList>
    </citation>
    <scope>NUCLEOTIDE SEQUENCE [LARGE SCALE GENOMIC DNA]</scope>
    <source>
        <strain evidence="1 3">ALG-7-W6</strain>
    </source>
</reference>
<sequence>MFGAGNVLCSIPRPPIHKRSRFPDSTANAKNAMQSECQRVLSTLLPDPRPVRANSSNRHHVNPEHQRCVWDPTRLDNFVYGGVGGDVGVRYFGCAEAARYEARDIRAVYCCFERVPNHFGYGSHPENVAGIGN</sequence>
<dbReference type="Proteomes" id="UP000187455">
    <property type="component" value="Unassembled WGS sequence"/>
</dbReference>
<evidence type="ECO:0000313" key="3">
    <source>
        <dbReference type="Proteomes" id="UP000187455"/>
    </source>
</evidence>
<proteinExistence type="predicted"/>
<evidence type="ECO:0000313" key="2">
    <source>
        <dbReference type="EMBL" id="OLY78863.1"/>
    </source>
</evidence>
<reference evidence="1" key="2">
    <citation type="submission" date="2017-01" db="EMBL/GenBank/DDBJ databases">
        <authorList>
            <person name="Mah S.A."/>
            <person name="Swanson W.J."/>
            <person name="Moy G.W."/>
            <person name="Vacquier V.D."/>
        </authorList>
    </citation>
    <scope>NUCLEOTIDE SEQUENCE</scope>
    <source>
        <strain evidence="1">ALG-7-W6</strain>
    </source>
</reference>
<dbReference type="AlphaFoldDB" id="A0A1R0GMN6"/>
<accession>A0A1R0GMN6</accession>
<comment type="caution">
    <text evidence="1">The sequence shown here is derived from an EMBL/GenBank/DDBJ whole genome shotgun (WGS) entry which is preliminary data.</text>
</comment>
<name>A0A1R0GMN6_9FUNG</name>
<dbReference type="EMBL" id="LSSL01007127">
    <property type="protein sequence ID" value="OLY78164.1"/>
    <property type="molecule type" value="Genomic_DNA"/>
</dbReference>
<keyword evidence="3" id="KW-1185">Reference proteome</keyword>
<dbReference type="EMBL" id="LSSL01005382">
    <property type="protein sequence ID" value="OLY78863.1"/>
    <property type="molecule type" value="Genomic_DNA"/>
</dbReference>
<gene>
    <name evidence="2" type="ORF">AYI68_g7079</name>
    <name evidence="1" type="ORF">AYI68_g7790</name>
</gene>
<evidence type="ECO:0000313" key="1">
    <source>
        <dbReference type="EMBL" id="OLY78164.1"/>
    </source>
</evidence>
<organism evidence="1 3">
    <name type="scientific">Smittium mucronatum</name>
    <dbReference type="NCBI Taxonomy" id="133383"/>
    <lineage>
        <taxon>Eukaryota</taxon>
        <taxon>Fungi</taxon>
        <taxon>Fungi incertae sedis</taxon>
        <taxon>Zoopagomycota</taxon>
        <taxon>Kickxellomycotina</taxon>
        <taxon>Harpellomycetes</taxon>
        <taxon>Harpellales</taxon>
        <taxon>Legeriomycetaceae</taxon>
        <taxon>Smittium</taxon>
    </lineage>
</organism>